<sequence>MGSMKRSSGIIVTGISATLLSAGAVMGTGFLEPDASTADTAAAAEPDTAASTGSTGSTASETAAPDTADSSTALDTPAEEQTDTSTDSSTDAAAPSETATAEATDTGVYDGEAISSRYGVFQAEITVEGGTITAIDWLQSGESDHHSQQINDYAMPVLEDAILEAQSVDVGYVSGASFTSEAVEDAIYSAMQVAGLA</sequence>
<organism evidence="3 4">
    <name type="scientific">Demequina mangrovi</name>
    <dbReference type="NCBI Taxonomy" id="1043493"/>
    <lineage>
        <taxon>Bacteria</taxon>
        <taxon>Bacillati</taxon>
        <taxon>Actinomycetota</taxon>
        <taxon>Actinomycetes</taxon>
        <taxon>Micrococcales</taxon>
        <taxon>Demequinaceae</taxon>
        <taxon>Demequina</taxon>
    </lineage>
</organism>
<dbReference type="InterPro" id="IPR007329">
    <property type="entry name" value="FMN-bd"/>
</dbReference>
<dbReference type="STRING" id="1043493.SAMN05421637_2025"/>
<evidence type="ECO:0000313" key="4">
    <source>
        <dbReference type="Proteomes" id="UP000183315"/>
    </source>
</evidence>
<reference evidence="4" key="1">
    <citation type="submission" date="2016-10" db="EMBL/GenBank/DDBJ databases">
        <authorList>
            <person name="Varghese N."/>
        </authorList>
    </citation>
    <scope>NUCLEOTIDE SEQUENCE [LARGE SCALE GENOMIC DNA]</scope>
    <source>
        <strain evidence="4">DSM 24868</strain>
    </source>
</reference>
<feature type="compositionally biased region" description="Low complexity" evidence="1">
    <location>
        <begin position="83"/>
        <end position="106"/>
    </location>
</feature>
<dbReference type="eggNOG" id="COG3976">
    <property type="taxonomic scope" value="Bacteria"/>
</dbReference>
<accession>A0A1H6ZAW1</accession>
<dbReference type="Pfam" id="PF04205">
    <property type="entry name" value="FMN_bind"/>
    <property type="match status" value="1"/>
</dbReference>
<dbReference type="EMBL" id="FNZI01000004">
    <property type="protein sequence ID" value="SEJ49856.1"/>
    <property type="molecule type" value="Genomic_DNA"/>
</dbReference>
<dbReference type="GO" id="GO:0016020">
    <property type="term" value="C:membrane"/>
    <property type="evidence" value="ECO:0007669"/>
    <property type="project" value="InterPro"/>
</dbReference>
<protein>
    <submittedName>
        <fullName evidence="3">FMN-binding domain-containing protein</fullName>
    </submittedName>
</protein>
<proteinExistence type="predicted"/>
<evidence type="ECO:0000313" key="3">
    <source>
        <dbReference type="EMBL" id="SEJ49856.1"/>
    </source>
</evidence>
<dbReference type="AlphaFoldDB" id="A0A1H6ZAW1"/>
<keyword evidence="4" id="KW-1185">Reference proteome</keyword>
<dbReference type="Proteomes" id="UP000183315">
    <property type="component" value="Unassembled WGS sequence"/>
</dbReference>
<feature type="compositionally biased region" description="Low complexity" evidence="1">
    <location>
        <begin position="36"/>
        <end position="76"/>
    </location>
</feature>
<dbReference type="Gene3D" id="3.90.1010.20">
    <property type="match status" value="1"/>
</dbReference>
<gene>
    <name evidence="3" type="ORF">SAMN05421637_2025</name>
</gene>
<evidence type="ECO:0000256" key="1">
    <source>
        <dbReference type="SAM" id="MobiDB-lite"/>
    </source>
</evidence>
<dbReference type="OrthoDB" id="8099475at2"/>
<feature type="domain" description="FMN-binding" evidence="2">
    <location>
        <begin position="117"/>
        <end position="194"/>
    </location>
</feature>
<dbReference type="GO" id="GO:0010181">
    <property type="term" value="F:FMN binding"/>
    <property type="evidence" value="ECO:0007669"/>
    <property type="project" value="InterPro"/>
</dbReference>
<feature type="region of interest" description="Disordered" evidence="1">
    <location>
        <begin position="36"/>
        <end position="107"/>
    </location>
</feature>
<dbReference type="RefSeq" id="WP_042215361.1">
    <property type="nucleotide sequence ID" value="NZ_BBLU01000010.1"/>
</dbReference>
<evidence type="ECO:0000259" key="2">
    <source>
        <dbReference type="SMART" id="SM00900"/>
    </source>
</evidence>
<dbReference type="SMART" id="SM00900">
    <property type="entry name" value="FMN_bind"/>
    <property type="match status" value="1"/>
</dbReference>
<name>A0A1H6ZAW1_9MICO</name>